<dbReference type="GeneID" id="105893941"/>
<dbReference type="PROSITE" id="PS50188">
    <property type="entry name" value="B302_SPRY"/>
    <property type="match status" value="1"/>
</dbReference>
<dbReference type="InterPro" id="IPR013320">
    <property type="entry name" value="ConA-like_dom_sf"/>
</dbReference>
<protein>
    <submittedName>
        <fullName evidence="4">Pyrin-like</fullName>
    </submittedName>
</protein>
<dbReference type="KEGG" id="char:105893941"/>
<name>A0A6P8GPZ8_CLUHA</name>
<dbReference type="InterPro" id="IPR001870">
    <property type="entry name" value="B30.2/SPRY"/>
</dbReference>
<organism evidence="3 4">
    <name type="scientific">Clupea harengus</name>
    <name type="common">Atlantic herring</name>
    <dbReference type="NCBI Taxonomy" id="7950"/>
    <lineage>
        <taxon>Eukaryota</taxon>
        <taxon>Metazoa</taxon>
        <taxon>Chordata</taxon>
        <taxon>Craniata</taxon>
        <taxon>Vertebrata</taxon>
        <taxon>Euteleostomi</taxon>
        <taxon>Actinopterygii</taxon>
        <taxon>Neopterygii</taxon>
        <taxon>Teleostei</taxon>
        <taxon>Clupei</taxon>
        <taxon>Clupeiformes</taxon>
        <taxon>Clupeoidei</taxon>
        <taxon>Clupeidae</taxon>
        <taxon>Clupea</taxon>
    </lineage>
</organism>
<dbReference type="InterPro" id="IPR043136">
    <property type="entry name" value="B30.2/SPRY_sf"/>
</dbReference>
<dbReference type="Gene3D" id="2.60.120.920">
    <property type="match status" value="1"/>
</dbReference>
<evidence type="ECO:0000313" key="3">
    <source>
        <dbReference type="Proteomes" id="UP000515152"/>
    </source>
</evidence>
<accession>A0A6P8GPZ8</accession>
<evidence type="ECO:0000313" key="4">
    <source>
        <dbReference type="RefSeq" id="XP_031440823.1"/>
    </source>
</evidence>
<dbReference type="OrthoDB" id="6105938at2759"/>
<dbReference type="AlphaFoldDB" id="A0A6P8GPZ8"/>
<keyword evidence="1" id="KW-0175">Coiled coil</keyword>
<dbReference type="SUPFAM" id="SSF49899">
    <property type="entry name" value="Concanavalin A-like lectins/glucanases"/>
    <property type="match status" value="1"/>
</dbReference>
<dbReference type="InterPro" id="IPR003877">
    <property type="entry name" value="SPRY_dom"/>
</dbReference>
<evidence type="ECO:0000256" key="1">
    <source>
        <dbReference type="SAM" id="Coils"/>
    </source>
</evidence>
<dbReference type="CDD" id="cd13733">
    <property type="entry name" value="SPRY_PRY_C-I_1"/>
    <property type="match status" value="1"/>
</dbReference>
<dbReference type="Gene3D" id="1.20.5.400">
    <property type="match status" value="1"/>
</dbReference>
<dbReference type="PANTHER" id="PTHR24103">
    <property type="entry name" value="E3 UBIQUITIN-PROTEIN LIGASE TRIM"/>
    <property type="match status" value="1"/>
</dbReference>
<dbReference type="SMART" id="SM00449">
    <property type="entry name" value="SPRY"/>
    <property type="match status" value="1"/>
</dbReference>
<evidence type="ECO:0000259" key="2">
    <source>
        <dbReference type="PROSITE" id="PS50188"/>
    </source>
</evidence>
<dbReference type="Pfam" id="PF00622">
    <property type="entry name" value="SPRY"/>
    <property type="match status" value="1"/>
</dbReference>
<dbReference type="Pfam" id="PF13765">
    <property type="entry name" value="PRY"/>
    <property type="match status" value="1"/>
</dbReference>
<dbReference type="InterPro" id="IPR003879">
    <property type="entry name" value="Butyrophylin_SPRY"/>
</dbReference>
<dbReference type="FunFam" id="2.60.120.920:FF:000004">
    <property type="entry name" value="Butyrophilin subfamily 1 member A1"/>
    <property type="match status" value="1"/>
</dbReference>
<dbReference type="Proteomes" id="UP000515152">
    <property type="component" value="Chromosome 18"/>
</dbReference>
<reference evidence="4" key="1">
    <citation type="submission" date="2025-08" db="UniProtKB">
        <authorList>
            <consortium name="RefSeq"/>
        </authorList>
    </citation>
    <scope>IDENTIFICATION</scope>
</reference>
<feature type="domain" description="B30.2/SPRY" evidence="2">
    <location>
        <begin position="63"/>
        <end position="256"/>
    </location>
</feature>
<feature type="coiled-coil region" evidence="1">
    <location>
        <begin position="3"/>
        <end position="62"/>
    </location>
</feature>
<dbReference type="RefSeq" id="XP_031440823.1">
    <property type="nucleotide sequence ID" value="XM_031584963.2"/>
</dbReference>
<keyword evidence="3" id="KW-1185">Reference proteome</keyword>
<dbReference type="SMART" id="SM00589">
    <property type="entry name" value="PRY"/>
    <property type="match status" value="1"/>
</dbReference>
<dbReference type="PRINTS" id="PR01407">
    <property type="entry name" value="BUTYPHLNCDUF"/>
</dbReference>
<dbReference type="InterPro" id="IPR006574">
    <property type="entry name" value="PRY"/>
</dbReference>
<dbReference type="InterPro" id="IPR050143">
    <property type="entry name" value="TRIM/RBCC"/>
</dbReference>
<proteinExistence type="predicted"/>
<gene>
    <name evidence="4" type="primary">LOC105893941</name>
</gene>
<sequence length="258" mass="29617">MQYNKLNEEKDQLQVQYNNLNEEKDQVEANRNRMIKELETNNNNLRNEKSQLTAKCTTERDELQRRLFKLESMMEIKQHAVNVILDPETAHPKLILSADGKQVRLGDKQQNLPDIPQRFNAGPCVLGKEGFAAGRFYYEVQVRQKMCWSIGVVRESINRKGTIICSTKNGCWIVMMRKNEYIATEAPSVRLSLKKNPQKVGVFVDHEAGLVSFYDADSWSHIHSFTGVSFTDKLFPFLSTCVVVDQIPLIISPVKSYC</sequence>